<evidence type="ECO:0000259" key="1">
    <source>
        <dbReference type="Pfam" id="PF17912"/>
    </source>
</evidence>
<dbReference type="InterPro" id="IPR008995">
    <property type="entry name" value="Mo/tungstate-bd_C_term_dom"/>
</dbReference>
<dbReference type="PANTHER" id="PTHR43875:SF1">
    <property type="entry name" value="OSMOPROTECTIVE COMPOUNDS UPTAKE ATP-BINDING PROTEIN GGTA"/>
    <property type="match status" value="1"/>
</dbReference>
<dbReference type="Gene3D" id="2.40.50.140">
    <property type="entry name" value="Nucleic acid-binding proteins"/>
    <property type="match status" value="1"/>
</dbReference>
<dbReference type="Proteomes" id="UP000780721">
    <property type="component" value="Unassembled WGS sequence"/>
</dbReference>
<evidence type="ECO:0000313" key="3">
    <source>
        <dbReference type="Proteomes" id="UP000780721"/>
    </source>
</evidence>
<proteinExistence type="predicted"/>
<reference evidence="2" key="1">
    <citation type="submission" date="2020-04" db="EMBL/GenBank/DDBJ databases">
        <title>Deep metagenomics examines the oral microbiome during advanced dental caries in children, revealing novel taxa and co-occurrences with host molecules.</title>
        <authorList>
            <person name="Baker J.L."/>
            <person name="Morton J.T."/>
            <person name="Dinis M."/>
            <person name="Alvarez R."/>
            <person name="Tran N.C."/>
            <person name="Knight R."/>
            <person name="Edlund A."/>
        </authorList>
    </citation>
    <scope>NUCLEOTIDE SEQUENCE</scope>
    <source>
        <strain evidence="2">JCVI_48_bin.5</strain>
    </source>
</reference>
<sequence>DAECTEEGGAVKLSFAGNTITLNEKKAAALKDKGYIGKTVTLGIRPEDLHDEEEYLSQHGQSVISAEIRVYEMLGAETLLYFDIGDASWTARVNPKTKARTGDTVRFALDENKIHIFDKETEQTITN</sequence>
<feature type="non-terminal residue" evidence="2">
    <location>
        <position position="1"/>
    </location>
</feature>
<feature type="domain" description="MalK-like OB fold" evidence="1">
    <location>
        <begin position="2"/>
        <end position="49"/>
    </location>
</feature>
<name>A0A930H1Q2_9FIRM</name>
<dbReference type="Pfam" id="PF17912">
    <property type="entry name" value="OB_MalK"/>
    <property type="match status" value="1"/>
</dbReference>
<dbReference type="AlphaFoldDB" id="A0A930H1Q2"/>
<evidence type="ECO:0000313" key="2">
    <source>
        <dbReference type="EMBL" id="MBF1305990.1"/>
    </source>
</evidence>
<dbReference type="Gene3D" id="2.40.50.100">
    <property type="match status" value="1"/>
</dbReference>
<dbReference type="GO" id="GO:0055052">
    <property type="term" value="C:ATP-binding cassette (ABC) transporter complex, substrate-binding subunit-containing"/>
    <property type="evidence" value="ECO:0007669"/>
    <property type="project" value="TreeGrafter"/>
</dbReference>
<dbReference type="GO" id="GO:0016887">
    <property type="term" value="F:ATP hydrolysis activity"/>
    <property type="evidence" value="ECO:0007669"/>
    <property type="project" value="InterPro"/>
</dbReference>
<dbReference type="InterPro" id="IPR047641">
    <property type="entry name" value="ABC_transpr_MalK/UgpC-like"/>
</dbReference>
<gene>
    <name evidence="2" type="ORF">HXM91_09145</name>
</gene>
<protein>
    <submittedName>
        <fullName evidence="2">TOBE domain-containing protein</fullName>
    </submittedName>
</protein>
<dbReference type="InterPro" id="IPR012340">
    <property type="entry name" value="NA-bd_OB-fold"/>
</dbReference>
<comment type="caution">
    <text evidence="2">The sequence shown here is derived from an EMBL/GenBank/DDBJ whole genome shotgun (WGS) entry which is preliminary data.</text>
</comment>
<accession>A0A930H1Q2</accession>
<organism evidence="2 3">
    <name type="scientific">Oribacterium sinus</name>
    <dbReference type="NCBI Taxonomy" id="237576"/>
    <lineage>
        <taxon>Bacteria</taxon>
        <taxon>Bacillati</taxon>
        <taxon>Bacillota</taxon>
        <taxon>Clostridia</taxon>
        <taxon>Lachnospirales</taxon>
        <taxon>Lachnospiraceae</taxon>
        <taxon>Oribacterium</taxon>
    </lineage>
</organism>
<dbReference type="InterPro" id="IPR040582">
    <property type="entry name" value="OB_MalK-like"/>
</dbReference>
<dbReference type="SUPFAM" id="SSF50331">
    <property type="entry name" value="MOP-like"/>
    <property type="match status" value="1"/>
</dbReference>
<dbReference type="PANTHER" id="PTHR43875">
    <property type="entry name" value="MALTODEXTRIN IMPORT ATP-BINDING PROTEIN MSMX"/>
    <property type="match status" value="1"/>
</dbReference>
<dbReference type="EMBL" id="JABZRB010000345">
    <property type="protein sequence ID" value="MBF1305990.1"/>
    <property type="molecule type" value="Genomic_DNA"/>
</dbReference>